<evidence type="ECO:0000256" key="6">
    <source>
        <dbReference type="ARBA" id="ARBA00022989"/>
    </source>
</evidence>
<reference evidence="11" key="1">
    <citation type="submission" date="2021-01" db="EMBL/GenBank/DDBJ databases">
        <authorList>
            <person name="Corre E."/>
            <person name="Pelletier E."/>
            <person name="Niang G."/>
            <person name="Scheremetjew M."/>
            <person name="Finn R."/>
            <person name="Kale V."/>
            <person name="Holt S."/>
            <person name="Cochrane G."/>
            <person name="Meng A."/>
            <person name="Brown T."/>
            <person name="Cohen L."/>
        </authorList>
    </citation>
    <scope>NUCLEOTIDE SEQUENCE</scope>
    <source>
        <strain evidence="11">SPMC142</strain>
    </source>
</reference>
<feature type="transmembrane region" description="Helical" evidence="8">
    <location>
        <begin position="50"/>
        <end position="71"/>
    </location>
</feature>
<organism evidence="11">
    <name type="scientific">Strombidinopsis acuminata</name>
    <dbReference type="NCBI Taxonomy" id="141414"/>
    <lineage>
        <taxon>Eukaryota</taxon>
        <taxon>Sar</taxon>
        <taxon>Alveolata</taxon>
        <taxon>Ciliophora</taxon>
        <taxon>Intramacronucleata</taxon>
        <taxon>Spirotrichea</taxon>
        <taxon>Choreotrichia</taxon>
        <taxon>Choreotrichida</taxon>
        <taxon>Strombidinopsidae</taxon>
        <taxon>Strombidinopsis</taxon>
    </lineage>
</organism>
<dbReference type="InterPro" id="IPR003439">
    <property type="entry name" value="ABC_transporter-like_ATP-bd"/>
</dbReference>
<dbReference type="PROSITE" id="PS50929">
    <property type="entry name" value="ABC_TM1F"/>
    <property type="match status" value="1"/>
</dbReference>
<dbReference type="Pfam" id="PF00664">
    <property type="entry name" value="ABC_membrane"/>
    <property type="match status" value="1"/>
</dbReference>
<feature type="transmembrane region" description="Helical" evidence="8">
    <location>
        <begin position="134"/>
        <end position="160"/>
    </location>
</feature>
<accession>A0A7S3SW69</accession>
<dbReference type="Gene3D" id="1.20.1560.10">
    <property type="entry name" value="ABC transporter type 1, transmembrane domain"/>
    <property type="match status" value="1"/>
</dbReference>
<evidence type="ECO:0000313" key="11">
    <source>
        <dbReference type="EMBL" id="CAE0566574.1"/>
    </source>
</evidence>
<evidence type="ECO:0000256" key="5">
    <source>
        <dbReference type="ARBA" id="ARBA00022840"/>
    </source>
</evidence>
<dbReference type="GO" id="GO:0005524">
    <property type="term" value="F:ATP binding"/>
    <property type="evidence" value="ECO:0007669"/>
    <property type="project" value="UniProtKB-KW"/>
</dbReference>
<keyword evidence="4" id="KW-0547">Nucleotide-binding</keyword>
<dbReference type="GO" id="GO:0016020">
    <property type="term" value="C:membrane"/>
    <property type="evidence" value="ECO:0007669"/>
    <property type="project" value="UniProtKB-SubCell"/>
</dbReference>
<evidence type="ECO:0000256" key="4">
    <source>
        <dbReference type="ARBA" id="ARBA00022741"/>
    </source>
</evidence>
<dbReference type="Gene3D" id="3.40.50.300">
    <property type="entry name" value="P-loop containing nucleotide triphosphate hydrolases"/>
    <property type="match status" value="1"/>
</dbReference>
<dbReference type="PANTHER" id="PTHR24221:SF503">
    <property type="entry name" value="MITOCHONDRIAL POTASSIUM CHANNEL ATP-BINDING SUBUNIT"/>
    <property type="match status" value="1"/>
</dbReference>
<dbReference type="SMART" id="SM00382">
    <property type="entry name" value="AAA"/>
    <property type="match status" value="1"/>
</dbReference>
<gene>
    <name evidence="11" type="ORF">SACU0126_LOCUS19015</name>
</gene>
<dbReference type="GO" id="GO:0016887">
    <property type="term" value="F:ATP hydrolysis activity"/>
    <property type="evidence" value="ECO:0007669"/>
    <property type="project" value="InterPro"/>
</dbReference>
<dbReference type="InterPro" id="IPR003593">
    <property type="entry name" value="AAA+_ATPase"/>
</dbReference>
<keyword evidence="6 8" id="KW-1133">Transmembrane helix</keyword>
<dbReference type="GO" id="GO:0140359">
    <property type="term" value="F:ABC-type transporter activity"/>
    <property type="evidence" value="ECO:0007669"/>
    <property type="project" value="InterPro"/>
</dbReference>
<keyword evidence="7 8" id="KW-0472">Membrane</keyword>
<evidence type="ECO:0008006" key="12">
    <source>
        <dbReference type="Google" id="ProtNLM"/>
    </source>
</evidence>
<feature type="transmembrane region" description="Helical" evidence="8">
    <location>
        <begin position="191"/>
        <end position="212"/>
    </location>
</feature>
<protein>
    <recommendedName>
        <fullName evidence="12">ABC transporter</fullName>
    </recommendedName>
</protein>
<dbReference type="AlphaFoldDB" id="A0A7S3SW69"/>
<comment type="subcellular location">
    <subcellularLocation>
        <location evidence="1">Membrane</location>
        <topology evidence="1">Multi-pass membrane protein</topology>
    </subcellularLocation>
</comment>
<dbReference type="FunFam" id="3.40.50.300:FF:000251">
    <property type="entry name" value="ABC transporter B family member 19"/>
    <property type="match status" value="1"/>
</dbReference>
<evidence type="ECO:0000256" key="7">
    <source>
        <dbReference type="ARBA" id="ARBA00023136"/>
    </source>
</evidence>
<dbReference type="InterPro" id="IPR027417">
    <property type="entry name" value="P-loop_NTPase"/>
</dbReference>
<dbReference type="InterPro" id="IPR036640">
    <property type="entry name" value="ABC1_TM_sf"/>
</dbReference>
<comment type="similarity">
    <text evidence="2">Belongs to the ABC transporter superfamily. ABCB family. Multidrug resistance exporter (TC 3.A.1.201) subfamily.</text>
</comment>
<dbReference type="CDD" id="cd03249">
    <property type="entry name" value="ABC_MTABC3_MDL1_MDL2"/>
    <property type="match status" value="1"/>
</dbReference>
<sequence>MGALTEFLGEKVVLVNGLVGERLGMLAQSITMLVTVIFTMFYWGDWRVTLVVLGCFPIMGISMAVAMAAMMPMDQGKQGKKDKDHDAKKSAGSMVGEVVLGIRTVASFNAEIKFYQDYCNTMDSMLASGKRRAIWGGIVAGLAFGSIFIIFGLEIFYGMYLASVGALFSFQLAEDPTGCKKDNLADYMDKIMVPIMAMMMVMMMTSTMAMMATDAKAAEQAAEELFERIDRVSLIDPSNPTGDSIPDVRGEIEVQNVYFAYPTSLDRPVCRNYSLKIDAGMVCALCGPSGSGKSTVIALLQRFYDPQSGALLLDGMDIRKLNIQWLRKQIGLVGQEPVLFEGTVSENIAYGKVGATRDEIEEAARLANAHNFILNDLGDGYRTQVGLRGSKLSGGQKQRVAIARALVRKPAIMLLDEATSALDNESEKVVQAALDELMSKNKRTTVTVAHRLSTIRNADKIAVVNHGKVVEQGTHEELLHKGPSGLYYQLVAAQQ</sequence>
<dbReference type="SUPFAM" id="SSF90123">
    <property type="entry name" value="ABC transporter transmembrane region"/>
    <property type="match status" value="1"/>
</dbReference>
<keyword evidence="5" id="KW-0067">ATP-binding</keyword>
<evidence type="ECO:0000256" key="2">
    <source>
        <dbReference type="ARBA" id="ARBA00007577"/>
    </source>
</evidence>
<dbReference type="SUPFAM" id="SSF52540">
    <property type="entry name" value="P-loop containing nucleoside triphosphate hydrolases"/>
    <property type="match status" value="1"/>
</dbReference>
<dbReference type="InterPro" id="IPR011527">
    <property type="entry name" value="ABC1_TM_dom"/>
</dbReference>
<evidence type="ECO:0000256" key="8">
    <source>
        <dbReference type="SAM" id="Phobius"/>
    </source>
</evidence>
<evidence type="ECO:0000259" key="10">
    <source>
        <dbReference type="PROSITE" id="PS50929"/>
    </source>
</evidence>
<dbReference type="InterPro" id="IPR017871">
    <property type="entry name" value="ABC_transporter-like_CS"/>
</dbReference>
<dbReference type="InterPro" id="IPR039421">
    <property type="entry name" value="Type_1_exporter"/>
</dbReference>
<dbReference type="PANTHER" id="PTHR24221">
    <property type="entry name" value="ATP-BINDING CASSETTE SUB-FAMILY B"/>
    <property type="match status" value="1"/>
</dbReference>
<dbReference type="Pfam" id="PF00005">
    <property type="entry name" value="ABC_tran"/>
    <property type="match status" value="1"/>
</dbReference>
<evidence type="ECO:0000256" key="3">
    <source>
        <dbReference type="ARBA" id="ARBA00022692"/>
    </source>
</evidence>
<evidence type="ECO:0000256" key="1">
    <source>
        <dbReference type="ARBA" id="ARBA00004141"/>
    </source>
</evidence>
<proteinExistence type="inferred from homology"/>
<feature type="domain" description="ABC transmembrane type-1" evidence="10">
    <location>
        <begin position="1"/>
        <end position="167"/>
    </location>
</feature>
<name>A0A7S3SW69_9SPIT</name>
<feature type="transmembrane region" description="Helical" evidence="8">
    <location>
        <begin position="23"/>
        <end position="44"/>
    </location>
</feature>
<keyword evidence="3 8" id="KW-0812">Transmembrane</keyword>
<feature type="domain" description="ABC transporter" evidence="9">
    <location>
        <begin position="252"/>
        <end position="491"/>
    </location>
</feature>
<evidence type="ECO:0000259" key="9">
    <source>
        <dbReference type="PROSITE" id="PS50893"/>
    </source>
</evidence>
<dbReference type="PROSITE" id="PS50893">
    <property type="entry name" value="ABC_TRANSPORTER_2"/>
    <property type="match status" value="1"/>
</dbReference>
<dbReference type="EMBL" id="HBIQ01059827">
    <property type="protein sequence ID" value="CAE0566574.1"/>
    <property type="molecule type" value="Transcribed_RNA"/>
</dbReference>
<dbReference type="PROSITE" id="PS00211">
    <property type="entry name" value="ABC_TRANSPORTER_1"/>
    <property type="match status" value="1"/>
</dbReference>